<organism evidence="1">
    <name type="scientific">Arundo donax</name>
    <name type="common">Giant reed</name>
    <name type="synonym">Donax arundinaceus</name>
    <dbReference type="NCBI Taxonomy" id="35708"/>
    <lineage>
        <taxon>Eukaryota</taxon>
        <taxon>Viridiplantae</taxon>
        <taxon>Streptophyta</taxon>
        <taxon>Embryophyta</taxon>
        <taxon>Tracheophyta</taxon>
        <taxon>Spermatophyta</taxon>
        <taxon>Magnoliopsida</taxon>
        <taxon>Liliopsida</taxon>
        <taxon>Poales</taxon>
        <taxon>Poaceae</taxon>
        <taxon>PACMAD clade</taxon>
        <taxon>Arundinoideae</taxon>
        <taxon>Arundineae</taxon>
        <taxon>Arundo</taxon>
    </lineage>
</organism>
<dbReference type="EMBL" id="GBRH01243254">
    <property type="protein sequence ID" value="JAD54641.1"/>
    <property type="molecule type" value="Transcribed_RNA"/>
</dbReference>
<sequence length="58" mass="6623">MLLYRLTSGDYTVRVIVWTDTGQTFCFASHNDFFVFAILRFPGLAVVSLKFMARSPQS</sequence>
<accession>A0A0A9AU64</accession>
<reference evidence="1" key="1">
    <citation type="submission" date="2014-09" db="EMBL/GenBank/DDBJ databases">
        <authorList>
            <person name="Magalhaes I.L.F."/>
            <person name="Oliveira U."/>
            <person name="Santos F.R."/>
            <person name="Vidigal T.H.D.A."/>
            <person name="Brescovit A.D."/>
            <person name="Santos A.J."/>
        </authorList>
    </citation>
    <scope>NUCLEOTIDE SEQUENCE</scope>
    <source>
        <tissue evidence="1">Shoot tissue taken approximately 20 cm above the soil surface</tissue>
    </source>
</reference>
<proteinExistence type="predicted"/>
<dbReference type="AlphaFoldDB" id="A0A0A9AU64"/>
<protein>
    <submittedName>
        <fullName evidence="1">Uncharacterized protein</fullName>
    </submittedName>
</protein>
<name>A0A0A9AU64_ARUDO</name>
<reference evidence="1" key="2">
    <citation type="journal article" date="2015" name="Data Brief">
        <title>Shoot transcriptome of the giant reed, Arundo donax.</title>
        <authorList>
            <person name="Barrero R.A."/>
            <person name="Guerrero F.D."/>
            <person name="Moolhuijzen P."/>
            <person name="Goolsby J.A."/>
            <person name="Tidwell J."/>
            <person name="Bellgard S.E."/>
            <person name="Bellgard M.I."/>
        </authorList>
    </citation>
    <scope>NUCLEOTIDE SEQUENCE</scope>
    <source>
        <tissue evidence="1">Shoot tissue taken approximately 20 cm above the soil surface</tissue>
    </source>
</reference>
<evidence type="ECO:0000313" key="1">
    <source>
        <dbReference type="EMBL" id="JAD54641.1"/>
    </source>
</evidence>